<keyword evidence="3" id="KW-0812">Transmembrane</keyword>
<dbReference type="EMBL" id="VJOL01000039">
    <property type="protein sequence ID" value="TSE28712.1"/>
    <property type="molecule type" value="Genomic_DNA"/>
</dbReference>
<sequence>MTGNWASLLPALGLLALLGLLAWGAQWLRRRTHASGGDAAALRVVAQLMVGPQQRVVVVELDGPGGAVQLTLGVTPQHVRTLHVRPITATPTPAAQSTEPPPGARPGPAGAPAATPRYADVARAVAAAQRQEPTP</sequence>
<dbReference type="Pfam" id="PF04347">
    <property type="entry name" value="FliO"/>
    <property type="match status" value="1"/>
</dbReference>
<dbReference type="InterPro" id="IPR022781">
    <property type="entry name" value="Flagellar_biosynth_FliO"/>
</dbReference>
<keyword evidence="5" id="KW-0472">Membrane</keyword>
<comment type="caution">
    <text evidence="7">The sequence shown here is derived from an EMBL/GenBank/DDBJ whole genome shotgun (WGS) entry which is preliminary data.</text>
</comment>
<protein>
    <submittedName>
        <fullName evidence="7">Flagellar biosynthetic protein FliO</fullName>
    </submittedName>
</protein>
<keyword evidence="7" id="KW-0282">Flagellum</keyword>
<evidence type="ECO:0000256" key="2">
    <source>
        <dbReference type="ARBA" id="ARBA00022475"/>
    </source>
</evidence>
<feature type="compositionally biased region" description="Low complexity" evidence="6">
    <location>
        <begin position="106"/>
        <end position="135"/>
    </location>
</feature>
<dbReference type="OrthoDB" id="8905632at2"/>
<evidence type="ECO:0000256" key="1">
    <source>
        <dbReference type="ARBA" id="ARBA00004236"/>
    </source>
</evidence>
<gene>
    <name evidence="7" type="ORF">Tther_01902</name>
</gene>
<evidence type="ECO:0000256" key="4">
    <source>
        <dbReference type="ARBA" id="ARBA00022989"/>
    </source>
</evidence>
<keyword evidence="4" id="KW-1133">Transmembrane helix</keyword>
<feature type="compositionally biased region" description="Polar residues" evidence="6">
    <location>
        <begin position="89"/>
        <end position="98"/>
    </location>
</feature>
<keyword evidence="7" id="KW-0966">Cell projection</keyword>
<comment type="subcellular location">
    <subcellularLocation>
        <location evidence="1">Cell membrane</location>
    </subcellularLocation>
</comment>
<evidence type="ECO:0000313" key="8">
    <source>
        <dbReference type="Proteomes" id="UP000318542"/>
    </source>
</evidence>
<evidence type="ECO:0000256" key="3">
    <source>
        <dbReference type="ARBA" id="ARBA00022692"/>
    </source>
</evidence>
<accession>A0A554WYR5</accession>
<keyword evidence="2" id="KW-1003">Cell membrane</keyword>
<dbReference type="GO" id="GO:0044781">
    <property type="term" value="P:bacterial-type flagellum organization"/>
    <property type="evidence" value="ECO:0007669"/>
    <property type="project" value="InterPro"/>
</dbReference>
<organism evidence="7 8">
    <name type="scientific">Tepidimonas thermarum</name>
    <dbReference type="NCBI Taxonomy" id="335431"/>
    <lineage>
        <taxon>Bacteria</taxon>
        <taxon>Pseudomonadati</taxon>
        <taxon>Pseudomonadota</taxon>
        <taxon>Betaproteobacteria</taxon>
        <taxon>Burkholderiales</taxon>
        <taxon>Tepidimonas</taxon>
    </lineage>
</organism>
<evidence type="ECO:0000256" key="6">
    <source>
        <dbReference type="SAM" id="MobiDB-lite"/>
    </source>
</evidence>
<evidence type="ECO:0000256" key="5">
    <source>
        <dbReference type="ARBA" id="ARBA00023136"/>
    </source>
</evidence>
<name>A0A554WYR5_9BURK</name>
<keyword evidence="7" id="KW-0969">Cilium</keyword>
<evidence type="ECO:0000313" key="7">
    <source>
        <dbReference type="EMBL" id="TSE28712.1"/>
    </source>
</evidence>
<keyword evidence="8" id="KW-1185">Reference proteome</keyword>
<dbReference type="RefSeq" id="WP_143903288.1">
    <property type="nucleotide sequence ID" value="NZ_VJOL01000039.1"/>
</dbReference>
<proteinExistence type="predicted"/>
<dbReference type="GO" id="GO:0016020">
    <property type="term" value="C:membrane"/>
    <property type="evidence" value="ECO:0007669"/>
    <property type="project" value="InterPro"/>
</dbReference>
<reference evidence="7 8" key="1">
    <citation type="submission" date="2019-07" db="EMBL/GenBank/DDBJ databases">
        <title>Tepidimonas thermarum AA-1 draft genome.</title>
        <authorList>
            <person name="Da Costa M.S."/>
            <person name="Froufe H.J.C."/>
            <person name="Egas C."/>
            <person name="Albuquerque L."/>
        </authorList>
    </citation>
    <scope>NUCLEOTIDE SEQUENCE [LARGE SCALE GENOMIC DNA]</scope>
    <source>
        <strain evidence="7 8">AA-1</strain>
    </source>
</reference>
<dbReference type="AlphaFoldDB" id="A0A554WYR5"/>
<dbReference type="Proteomes" id="UP000318542">
    <property type="component" value="Unassembled WGS sequence"/>
</dbReference>
<feature type="region of interest" description="Disordered" evidence="6">
    <location>
        <begin position="86"/>
        <end position="135"/>
    </location>
</feature>